<dbReference type="PANTHER" id="PTHR47186:SF3">
    <property type="entry name" value="OS09G0267800 PROTEIN"/>
    <property type="match status" value="1"/>
</dbReference>
<feature type="region of interest" description="Disordered" evidence="1">
    <location>
        <begin position="640"/>
        <end position="659"/>
    </location>
</feature>
<dbReference type="EMBL" id="KV784369">
    <property type="protein sequence ID" value="OEU11132.1"/>
    <property type="molecule type" value="Genomic_DNA"/>
</dbReference>
<keyword evidence="3" id="KW-1185">Reference proteome</keyword>
<sequence length="770" mass="88418">MKRIQRKILRIKSLEVDEDDFNALDDLMSPSTEIQRNNDILMRPASLAILGVWEGLHVEIAQKDDPNYSDRRIIFMHLETLTDDDTRWKSVFKLDALKTLVLRCNTLQVLGEEITKLRSLECLVLHKCYKLISIPDSIGTTLSNLCTLDLSDCPRLKKLPSTIGQLSHLVKLQINLATLEEIPDSIGDLAANLKYLEARGEYQYIDDDDDPTEFGFFRGKQLNVNTTTTISKLINLEVLVMNVYNFISLSNEFFSNCTKLNRLELIWDVNTHGLCLPMSTTPPIPSVKNLSVSISECYTSVIDIVFGKRWLSFLPGLENLTLIGKFEDIMNTENFRPKRFILSMNDIGSCLKHIETIELIGCVLCTHSLPSHRLPSHRLPSHRLPAPENILNVQTNFDSLRAMHLDCCRGSMNLNSMNMPKLEIFSLEEEGDHDGDELKFTNNTTTYIDNKRYFPLRQLQQYKNLRKIAYSKFWSGSNNSDGMHVRFEEISSFSHLAEVFFGDANIEFPKSYDIISSWSMKGIVFDNCVGLYKDENTLYLSKTYFPSLEYFQYSGRELNNNRLEKLCSEFLPRCPRMTDLHLNECQITDIPPRIIRYFRPNLKIVDLTSNPIFYNEEGRKGLFALLRRCNTLGFIANEEEDAGNADNEENNDDNNGQNVNDTTFVSELIEMGYIMSINRARWYVLAGQKIPPKWWSTILTRSTKFFMPYNSDHYDDFFGPGVIDNNDALYCICTIISDATVVSSVAFHSDGEVFYGAYDGFCWILHVSRN</sequence>
<dbReference type="InterPro" id="IPR032675">
    <property type="entry name" value="LRR_dom_sf"/>
</dbReference>
<dbReference type="Gene3D" id="3.80.10.10">
    <property type="entry name" value="Ribonuclease Inhibitor"/>
    <property type="match status" value="2"/>
</dbReference>
<dbReference type="SUPFAM" id="SSF52047">
    <property type="entry name" value="RNI-like"/>
    <property type="match status" value="1"/>
</dbReference>
<evidence type="ECO:0000313" key="3">
    <source>
        <dbReference type="Proteomes" id="UP000095751"/>
    </source>
</evidence>
<dbReference type="PANTHER" id="PTHR47186">
    <property type="entry name" value="LEUCINE-RICH REPEAT-CONTAINING PROTEIN 57"/>
    <property type="match status" value="1"/>
</dbReference>
<proteinExistence type="predicted"/>
<protein>
    <submittedName>
        <fullName evidence="2">L domain-like protein</fullName>
    </submittedName>
</protein>
<dbReference type="OrthoDB" id="1733683at2759"/>
<dbReference type="KEGG" id="fcy:FRACYDRAFT_246244"/>
<dbReference type="SUPFAM" id="SSF52058">
    <property type="entry name" value="L domain-like"/>
    <property type="match status" value="1"/>
</dbReference>
<reference evidence="2 3" key="1">
    <citation type="submission" date="2016-09" db="EMBL/GenBank/DDBJ databases">
        <title>Extensive genetic diversity and differential bi-allelic expression allows diatom success in the polar Southern Ocean.</title>
        <authorList>
            <consortium name="DOE Joint Genome Institute"/>
            <person name="Mock T."/>
            <person name="Otillar R.P."/>
            <person name="Strauss J."/>
            <person name="Dupont C."/>
            <person name="Frickenhaus S."/>
            <person name="Maumus F."/>
            <person name="Mcmullan M."/>
            <person name="Sanges R."/>
            <person name="Schmutz J."/>
            <person name="Toseland A."/>
            <person name="Valas R."/>
            <person name="Veluchamy A."/>
            <person name="Ward B.J."/>
            <person name="Allen A."/>
            <person name="Barry K."/>
            <person name="Falciatore A."/>
            <person name="Ferrante M."/>
            <person name="Fortunato A.E."/>
            <person name="Gloeckner G."/>
            <person name="Gruber A."/>
            <person name="Hipkin R."/>
            <person name="Janech M."/>
            <person name="Kroth P."/>
            <person name="Leese F."/>
            <person name="Lindquist E."/>
            <person name="Lyon B.R."/>
            <person name="Martin J."/>
            <person name="Mayer C."/>
            <person name="Parker M."/>
            <person name="Quesneville H."/>
            <person name="Raymond J."/>
            <person name="Uhlig C."/>
            <person name="Valentin K.U."/>
            <person name="Worden A.Z."/>
            <person name="Armbrust E.V."/>
            <person name="Bowler C."/>
            <person name="Green B."/>
            <person name="Moulton V."/>
            <person name="Van Oosterhout C."/>
            <person name="Grigoriev I."/>
        </authorList>
    </citation>
    <scope>NUCLEOTIDE SEQUENCE [LARGE SCALE GENOMIC DNA]</scope>
    <source>
        <strain evidence="2 3">CCMP1102</strain>
    </source>
</reference>
<dbReference type="Proteomes" id="UP000095751">
    <property type="component" value="Unassembled WGS sequence"/>
</dbReference>
<organism evidence="2 3">
    <name type="scientific">Fragilariopsis cylindrus CCMP1102</name>
    <dbReference type="NCBI Taxonomy" id="635003"/>
    <lineage>
        <taxon>Eukaryota</taxon>
        <taxon>Sar</taxon>
        <taxon>Stramenopiles</taxon>
        <taxon>Ochrophyta</taxon>
        <taxon>Bacillariophyta</taxon>
        <taxon>Bacillariophyceae</taxon>
        <taxon>Bacillariophycidae</taxon>
        <taxon>Bacillariales</taxon>
        <taxon>Bacillariaceae</taxon>
        <taxon>Fragilariopsis</taxon>
    </lineage>
</organism>
<feature type="compositionally biased region" description="Acidic residues" evidence="1">
    <location>
        <begin position="640"/>
        <end position="652"/>
    </location>
</feature>
<accession>A0A1E7EYY2</accession>
<dbReference type="AlphaFoldDB" id="A0A1E7EYY2"/>
<dbReference type="InParanoid" id="A0A1E7EYY2"/>
<gene>
    <name evidence="2" type="ORF">FRACYDRAFT_246244</name>
</gene>
<evidence type="ECO:0000313" key="2">
    <source>
        <dbReference type="EMBL" id="OEU11132.1"/>
    </source>
</evidence>
<evidence type="ECO:0000256" key="1">
    <source>
        <dbReference type="SAM" id="MobiDB-lite"/>
    </source>
</evidence>
<name>A0A1E7EYY2_9STRA</name>